<evidence type="ECO:0000256" key="5">
    <source>
        <dbReference type="SAM" id="SignalP"/>
    </source>
</evidence>
<dbReference type="Proteomes" id="UP000294527">
    <property type="component" value="Unassembled WGS sequence"/>
</dbReference>
<dbReference type="InterPro" id="IPR012334">
    <property type="entry name" value="Pectin_lyas_fold"/>
</dbReference>
<name>A0A413GRE3_9BACT</name>
<comment type="caution">
    <text evidence="7">The sequence shown here is derived from an EMBL/GenBank/DDBJ whole genome shotgun (WGS) entry which is preliminary data.</text>
</comment>
<dbReference type="RefSeq" id="WP_007840521.1">
    <property type="nucleotide sequence ID" value="NZ_CAXSRD010000007.1"/>
</dbReference>
<evidence type="ECO:0000256" key="2">
    <source>
        <dbReference type="ARBA" id="ARBA00022801"/>
    </source>
</evidence>
<gene>
    <name evidence="8" type="ORF">E1I98_16530</name>
    <name evidence="7" type="ORF">F2Y51_05850</name>
    <name evidence="6" type="ORF">F2Y58_05230</name>
</gene>
<dbReference type="InterPro" id="IPR006626">
    <property type="entry name" value="PbH1"/>
</dbReference>
<accession>A0A413GRE3</accession>
<dbReference type="EMBL" id="VVZA01000003">
    <property type="protein sequence ID" value="KAA5406998.1"/>
    <property type="molecule type" value="Genomic_DNA"/>
</dbReference>
<dbReference type="Pfam" id="PF00295">
    <property type="entry name" value="Glyco_hydro_28"/>
    <property type="match status" value="1"/>
</dbReference>
<feature type="chain" id="PRO_5043189494" evidence="5">
    <location>
        <begin position="23"/>
        <end position="523"/>
    </location>
</feature>
<dbReference type="Proteomes" id="UP000481616">
    <property type="component" value="Unassembled WGS sequence"/>
</dbReference>
<dbReference type="SUPFAM" id="SSF51126">
    <property type="entry name" value="Pectin lyase-like"/>
    <property type="match status" value="1"/>
</dbReference>
<keyword evidence="5" id="KW-0732">Signal</keyword>
<proteinExistence type="inferred from homology"/>
<dbReference type="AlphaFoldDB" id="A0A413GRE3"/>
<keyword evidence="3 4" id="KW-0326">Glycosidase</keyword>
<evidence type="ECO:0000313" key="8">
    <source>
        <dbReference type="EMBL" id="TDA73010.1"/>
    </source>
</evidence>
<evidence type="ECO:0000313" key="7">
    <source>
        <dbReference type="EMBL" id="KAA5406998.1"/>
    </source>
</evidence>
<dbReference type="InterPro" id="IPR000743">
    <property type="entry name" value="Glyco_hydro_28"/>
</dbReference>
<protein>
    <submittedName>
        <fullName evidence="7">Glycoside hydrolase family 28 protein</fullName>
    </submittedName>
</protein>
<dbReference type="Proteomes" id="UP000441162">
    <property type="component" value="Unassembled WGS sequence"/>
</dbReference>
<keyword evidence="2 4" id="KW-0378">Hydrolase</keyword>
<evidence type="ECO:0000313" key="6">
    <source>
        <dbReference type="EMBL" id="KAA5400054.1"/>
    </source>
</evidence>
<reference evidence="10 11" key="1">
    <citation type="journal article" date="2019" name="Nat. Med.">
        <title>A library of human gut bacterial isolates paired with longitudinal multiomics data enables mechanistic microbiome research.</title>
        <authorList>
            <person name="Poyet M."/>
            <person name="Groussin M."/>
            <person name="Gibbons S.M."/>
            <person name="Avila-Pacheco J."/>
            <person name="Jiang X."/>
            <person name="Kearney S.M."/>
            <person name="Perrotta A.R."/>
            <person name="Berdy B."/>
            <person name="Zhao S."/>
            <person name="Lieberman T.D."/>
            <person name="Swanson P.K."/>
            <person name="Smith M."/>
            <person name="Roesemann S."/>
            <person name="Alexander J.E."/>
            <person name="Rich S.A."/>
            <person name="Livny J."/>
            <person name="Vlamakis H."/>
            <person name="Clish C."/>
            <person name="Bullock K."/>
            <person name="Deik A."/>
            <person name="Scott J."/>
            <person name="Pierce K.A."/>
            <person name="Xavier R.J."/>
            <person name="Alm E.J."/>
        </authorList>
    </citation>
    <scope>NUCLEOTIDE SEQUENCE [LARGE SCALE GENOMIC DNA]</scope>
    <source>
        <strain evidence="6 11">BIOML-A1</strain>
        <strain evidence="7 10">BIOML-A4</strain>
    </source>
</reference>
<evidence type="ECO:0000313" key="10">
    <source>
        <dbReference type="Proteomes" id="UP000441162"/>
    </source>
</evidence>
<dbReference type="GO" id="GO:0004650">
    <property type="term" value="F:polygalacturonase activity"/>
    <property type="evidence" value="ECO:0007669"/>
    <property type="project" value="InterPro"/>
</dbReference>
<evidence type="ECO:0000313" key="9">
    <source>
        <dbReference type="Proteomes" id="UP000294527"/>
    </source>
</evidence>
<dbReference type="PANTHER" id="PTHR31339:SF9">
    <property type="entry name" value="PLASMIN AND FIBRONECTIN-BINDING PROTEIN A"/>
    <property type="match status" value="1"/>
</dbReference>
<dbReference type="Gene3D" id="2.160.20.10">
    <property type="entry name" value="Single-stranded right-handed beta-helix, Pectin lyase-like"/>
    <property type="match status" value="1"/>
</dbReference>
<sequence length="523" mass="58866">MCLKKIVFFIVSVVLLCPHLLAVQMECNIPQTDNVGAEVMPQFIEPFHNLPFKMHLLKYPTFPDYTVNVKDYAITANKPITELVNRLIMETCQKGGGKVVIPAGKWKSGRIVLKSNVNLHLEEGAEIEFSGNPKDYLPSVYTMHEGRQIISSGSFIYAFNEKNIAITGKGRIYGPPMDLPIRKNSNSIAWIEKDFPERIEERIFDGMDGRRFFAPKVIAPVQCKDVLIEGMIIERCMFWNINPILCENVIIRGVTVNSVGIPSGDGVDITCSKNVLVEYCTMNCGDDCYAIKGGRNEEGARMGISAENVIIRNCLAKAGHGGLTTGSETGGGIKNIYAYNCVFDGTDMPLRFKTRRPRTGITENIFYERLRIKNVNTVFVWDLLGSYNFVGELANRLPLRPVTKLTPTVRNVCVKNFIVESANCFISARGIPELPISNIQIEDGIVQCENLMPIMHDFENFTLRNLSIVSKQNKIHVLEGKKMLMENIKFSLPENKLYLKVEGEQSEDINFKNIHPNIEIIKE</sequence>
<feature type="signal peptide" evidence="5">
    <location>
        <begin position="1"/>
        <end position="22"/>
    </location>
</feature>
<evidence type="ECO:0000256" key="1">
    <source>
        <dbReference type="ARBA" id="ARBA00008834"/>
    </source>
</evidence>
<dbReference type="PANTHER" id="PTHR31339">
    <property type="entry name" value="PECTIN LYASE-RELATED"/>
    <property type="match status" value="1"/>
</dbReference>
<dbReference type="SMART" id="SM00710">
    <property type="entry name" value="PbH1"/>
    <property type="match status" value="3"/>
</dbReference>
<dbReference type="GO" id="GO:0005975">
    <property type="term" value="P:carbohydrate metabolic process"/>
    <property type="evidence" value="ECO:0007669"/>
    <property type="project" value="InterPro"/>
</dbReference>
<dbReference type="EMBL" id="VVYY01000003">
    <property type="protein sequence ID" value="KAA5400054.1"/>
    <property type="molecule type" value="Genomic_DNA"/>
</dbReference>
<evidence type="ECO:0000256" key="4">
    <source>
        <dbReference type="RuleBase" id="RU361169"/>
    </source>
</evidence>
<dbReference type="InterPro" id="IPR051801">
    <property type="entry name" value="GH28_Enzymes"/>
</dbReference>
<organism evidence="7 10">
    <name type="scientific">Phocaeicola dorei</name>
    <dbReference type="NCBI Taxonomy" id="357276"/>
    <lineage>
        <taxon>Bacteria</taxon>
        <taxon>Pseudomonadati</taxon>
        <taxon>Bacteroidota</taxon>
        <taxon>Bacteroidia</taxon>
        <taxon>Bacteroidales</taxon>
        <taxon>Bacteroidaceae</taxon>
        <taxon>Phocaeicola</taxon>
    </lineage>
</organism>
<evidence type="ECO:0000256" key="3">
    <source>
        <dbReference type="ARBA" id="ARBA00023295"/>
    </source>
</evidence>
<evidence type="ECO:0000313" key="11">
    <source>
        <dbReference type="Proteomes" id="UP000481616"/>
    </source>
</evidence>
<comment type="similarity">
    <text evidence="1 4">Belongs to the glycosyl hydrolase 28 family.</text>
</comment>
<reference evidence="8 9" key="2">
    <citation type="journal article" date="2019" name="Nat. Microbiol.">
        <title>Genomic variation and strain-specific functional adaptation in the human gut microbiome during early life.</title>
        <authorList>
            <person name="Vatanen T."/>
            <person name="Plichta D.R."/>
            <person name="Somani J."/>
            <person name="Munch P.C."/>
            <person name="Arthur T.D."/>
            <person name="Hall A.B."/>
            <person name="Rudolf S."/>
            <person name="Oakeley E.J."/>
            <person name="Ke X."/>
            <person name="Young R.A."/>
            <person name="Haiser H.J."/>
            <person name="Kolde R."/>
            <person name="Yassour M."/>
            <person name="Luopajarvi K."/>
            <person name="Siljander H."/>
            <person name="Virtanen S.M."/>
            <person name="Ilonen J."/>
            <person name="Uibo R."/>
            <person name="Tillmann V."/>
            <person name="Mokurov S."/>
            <person name="Dorshakova N."/>
            <person name="Porter J.A."/>
            <person name="McHardy A.C."/>
            <person name="Lahdesmaki H."/>
            <person name="Vlamakis H."/>
            <person name="Huttenhower C."/>
            <person name="Knip M."/>
            <person name="Xavier R.J."/>
        </authorList>
    </citation>
    <scope>NUCLEOTIDE SEQUENCE [LARGE SCALE GENOMIC DNA]</scope>
    <source>
        <strain evidence="8 9">RJX1047</strain>
    </source>
</reference>
<dbReference type="InterPro" id="IPR011050">
    <property type="entry name" value="Pectin_lyase_fold/virulence"/>
</dbReference>
<dbReference type="EMBL" id="SLTU01000002">
    <property type="protein sequence ID" value="TDA73010.1"/>
    <property type="molecule type" value="Genomic_DNA"/>
</dbReference>